<organism evidence="3 4">
    <name type="scientific">Ornithinimicrobium ciconiae</name>
    <dbReference type="NCBI Taxonomy" id="2594265"/>
    <lineage>
        <taxon>Bacteria</taxon>
        <taxon>Bacillati</taxon>
        <taxon>Actinomycetota</taxon>
        <taxon>Actinomycetes</taxon>
        <taxon>Micrococcales</taxon>
        <taxon>Ornithinimicrobiaceae</taxon>
        <taxon>Ornithinimicrobium</taxon>
    </lineage>
</organism>
<keyword evidence="4" id="KW-1185">Reference proteome</keyword>
<dbReference type="EMBL" id="CP041616">
    <property type="protein sequence ID" value="QDO88593.1"/>
    <property type="molecule type" value="Genomic_DNA"/>
</dbReference>
<accession>A0A516GAP0</accession>
<dbReference type="InterPro" id="IPR029058">
    <property type="entry name" value="AB_hydrolase_fold"/>
</dbReference>
<evidence type="ECO:0000313" key="3">
    <source>
        <dbReference type="EMBL" id="QDO88593.1"/>
    </source>
</evidence>
<dbReference type="PANTHER" id="PTHR43433:SF4">
    <property type="entry name" value="NON-HEME CHLOROPEROXIDASE-RELATED"/>
    <property type="match status" value="1"/>
</dbReference>
<protein>
    <submittedName>
        <fullName evidence="3">Alpha/beta fold hydrolase</fullName>
    </submittedName>
</protein>
<dbReference type="Gene3D" id="3.40.50.1820">
    <property type="entry name" value="alpha/beta hydrolase"/>
    <property type="match status" value="1"/>
</dbReference>
<dbReference type="InterPro" id="IPR050471">
    <property type="entry name" value="AB_hydrolase"/>
</dbReference>
<dbReference type="OrthoDB" id="9802489at2"/>
<evidence type="ECO:0000313" key="4">
    <source>
        <dbReference type="Proteomes" id="UP000315395"/>
    </source>
</evidence>
<reference evidence="3 4" key="1">
    <citation type="submission" date="2019-07" db="EMBL/GenBank/DDBJ databases">
        <title>complete genome sequencing of Ornithinimicrobium sp. H23M54.</title>
        <authorList>
            <person name="Bae J.-W."/>
            <person name="Lee S.-Y."/>
        </authorList>
    </citation>
    <scope>NUCLEOTIDE SEQUENCE [LARGE SCALE GENOMIC DNA]</scope>
    <source>
        <strain evidence="3 4">H23M54</strain>
    </source>
</reference>
<dbReference type="AlphaFoldDB" id="A0A516GAP0"/>
<feature type="region of interest" description="Disordered" evidence="1">
    <location>
        <begin position="1"/>
        <end position="22"/>
    </location>
</feature>
<name>A0A516GAP0_9MICO</name>
<dbReference type="Proteomes" id="UP000315395">
    <property type="component" value="Chromosome"/>
</dbReference>
<evidence type="ECO:0000256" key="1">
    <source>
        <dbReference type="SAM" id="MobiDB-lite"/>
    </source>
</evidence>
<dbReference type="SUPFAM" id="SSF53474">
    <property type="entry name" value="alpha/beta-Hydrolases"/>
    <property type="match status" value="1"/>
</dbReference>
<dbReference type="KEGG" id="orz:FNH13_09810"/>
<proteinExistence type="predicted"/>
<sequence length="285" mass="29829">MSVPPIGADDGSPPTTPESPLTLQGHWLTPDRGLPLVVVGPSLGTGVVPLWQECAQQLGGELDVLGWELPGHGEGPPRDQPFTVADLAAAVVALVDEHRPGADFVHAGVSVAGVVGLDLAVGRTLRERSLEPTRVRASVVICSGAKIGTAQGWTERAELVRRSGTSTMIEGSRQRWFGPGFPEAHPDSARALLDSLARADQASYARVCEALAQVDLRSELPTIGRPVMVMGGRHDAVVDPDSQQAMAQAIPGATLRIVEDAGHLAPAECPAEVAQTLGEWIATLA</sequence>
<keyword evidence="3" id="KW-0378">Hydrolase</keyword>
<dbReference type="RefSeq" id="WP_143783271.1">
    <property type="nucleotide sequence ID" value="NZ_CP041616.1"/>
</dbReference>
<dbReference type="Pfam" id="PF12697">
    <property type="entry name" value="Abhydrolase_6"/>
    <property type="match status" value="1"/>
</dbReference>
<evidence type="ECO:0000259" key="2">
    <source>
        <dbReference type="Pfam" id="PF12697"/>
    </source>
</evidence>
<dbReference type="InterPro" id="IPR000073">
    <property type="entry name" value="AB_hydrolase_1"/>
</dbReference>
<gene>
    <name evidence="3" type="ORF">FNH13_09810</name>
</gene>
<dbReference type="GO" id="GO:0016787">
    <property type="term" value="F:hydrolase activity"/>
    <property type="evidence" value="ECO:0007669"/>
    <property type="project" value="UniProtKB-KW"/>
</dbReference>
<feature type="domain" description="AB hydrolase-1" evidence="2">
    <location>
        <begin position="55"/>
        <end position="275"/>
    </location>
</feature>
<dbReference type="PANTHER" id="PTHR43433">
    <property type="entry name" value="HYDROLASE, ALPHA/BETA FOLD FAMILY PROTEIN"/>
    <property type="match status" value="1"/>
</dbReference>